<dbReference type="Proteomes" id="UP000697710">
    <property type="component" value="Unassembled WGS sequence"/>
</dbReference>
<dbReference type="InterPro" id="IPR024447">
    <property type="entry name" value="YXWGXW_rpt"/>
</dbReference>
<gene>
    <name evidence="2" type="ORF">KC729_02695</name>
</gene>
<dbReference type="Pfam" id="PF12779">
    <property type="entry name" value="WXXGXW"/>
    <property type="match status" value="1"/>
</dbReference>
<dbReference type="AlphaFoldDB" id="A0A956LYR4"/>
<evidence type="ECO:0000313" key="3">
    <source>
        <dbReference type="Proteomes" id="UP000697710"/>
    </source>
</evidence>
<feature type="region of interest" description="Disordered" evidence="1">
    <location>
        <begin position="1"/>
        <end position="21"/>
    </location>
</feature>
<organism evidence="2 3">
    <name type="scientific">Eiseniibacteriota bacterium</name>
    <dbReference type="NCBI Taxonomy" id="2212470"/>
    <lineage>
        <taxon>Bacteria</taxon>
        <taxon>Candidatus Eiseniibacteriota</taxon>
    </lineage>
</organism>
<dbReference type="EMBL" id="JAGQHR010000043">
    <property type="protein sequence ID" value="MCA9726561.1"/>
    <property type="molecule type" value="Genomic_DNA"/>
</dbReference>
<name>A0A956LYR4_UNCEI</name>
<reference evidence="2" key="1">
    <citation type="submission" date="2020-04" db="EMBL/GenBank/DDBJ databases">
        <authorList>
            <person name="Zhang T."/>
        </authorList>
    </citation>
    <scope>NUCLEOTIDE SEQUENCE</scope>
    <source>
        <strain evidence="2">HKST-UBA01</strain>
    </source>
</reference>
<accession>A0A956LYR4</accession>
<sequence>MIENPMNQNPRHPQTPSSHRMRRSIRRQVLILSAVTIAATGLTLPAQAGPHTRAHVTVVRCPVPVVVTKPVVVPKTVVTHPVRAGYRWVAGHWDYRPKTDRWVWIEGHWVKR</sequence>
<evidence type="ECO:0000256" key="1">
    <source>
        <dbReference type="SAM" id="MobiDB-lite"/>
    </source>
</evidence>
<proteinExistence type="predicted"/>
<reference evidence="2" key="2">
    <citation type="journal article" date="2021" name="Microbiome">
        <title>Successional dynamics and alternative stable states in a saline activated sludge microbial community over 9 years.</title>
        <authorList>
            <person name="Wang Y."/>
            <person name="Ye J."/>
            <person name="Ju F."/>
            <person name="Liu L."/>
            <person name="Boyd J.A."/>
            <person name="Deng Y."/>
            <person name="Parks D.H."/>
            <person name="Jiang X."/>
            <person name="Yin X."/>
            <person name="Woodcroft B.J."/>
            <person name="Tyson G.W."/>
            <person name="Hugenholtz P."/>
            <person name="Polz M.F."/>
            <person name="Zhang T."/>
        </authorList>
    </citation>
    <scope>NUCLEOTIDE SEQUENCE</scope>
    <source>
        <strain evidence="2">HKST-UBA01</strain>
    </source>
</reference>
<feature type="compositionally biased region" description="Polar residues" evidence="1">
    <location>
        <begin position="1"/>
        <end position="18"/>
    </location>
</feature>
<comment type="caution">
    <text evidence="2">The sequence shown here is derived from an EMBL/GenBank/DDBJ whole genome shotgun (WGS) entry which is preliminary data.</text>
</comment>
<protein>
    <submittedName>
        <fullName evidence="2">YXWGXW repeat-containing protein</fullName>
    </submittedName>
</protein>
<evidence type="ECO:0000313" key="2">
    <source>
        <dbReference type="EMBL" id="MCA9726561.1"/>
    </source>
</evidence>